<evidence type="ECO:0000313" key="2">
    <source>
        <dbReference type="EMBL" id="EFX71944.1"/>
    </source>
</evidence>
<dbReference type="KEGG" id="dpx:DAPPUDRAFT_111191"/>
<proteinExistence type="predicted"/>
<dbReference type="EMBL" id="GL732604">
    <property type="protein sequence ID" value="EFX71944.1"/>
    <property type="molecule type" value="Genomic_DNA"/>
</dbReference>
<evidence type="ECO:0000313" key="3">
    <source>
        <dbReference type="Proteomes" id="UP000000305"/>
    </source>
</evidence>
<organism evidence="2 3">
    <name type="scientific">Daphnia pulex</name>
    <name type="common">Water flea</name>
    <dbReference type="NCBI Taxonomy" id="6669"/>
    <lineage>
        <taxon>Eukaryota</taxon>
        <taxon>Metazoa</taxon>
        <taxon>Ecdysozoa</taxon>
        <taxon>Arthropoda</taxon>
        <taxon>Crustacea</taxon>
        <taxon>Branchiopoda</taxon>
        <taxon>Diplostraca</taxon>
        <taxon>Cladocera</taxon>
        <taxon>Anomopoda</taxon>
        <taxon>Daphniidae</taxon>
        <taxon>Daphnia</taxon>
    </lineage>
</organism>
<dbReference type="AlphaFoldDB" id="E9H8H0"/>
<dbReference type="OrthoDB" id="8046046at2759"/>
<sequence length="305" mass="34012">MELLEEVGLELLEEVVLLRVLVEMVVVVEAGAAVKTNRQISSWPEWLHWLPRKDEKMARGFSIERLVSISIQDGVRTKDFSHDWTRKMVARVQQPGESVMQDAMAKEKLLAMAPVALTDQQKVQAFTEDLRSWQHQAAVMSTNPANVAALYTACNNLSTRLAKPEMETSSKSTDPVDPSAALEAVANRVKESVDMAPVAGRQADLVLVRQPDEDGAVEGRKQQRASDLFRRKTAKALTTGTTPEKISMISVRFGEVRMKVFDQIKVVVDSKVQLVEDQDSLKDEKEEKTLSAESPMCADVHGKER</sequence>
<keyword evidence="3" id="KW-1185">Reference proteome</keyword>
<accession>E9H8H0</accession>
<dbReference type="HOGENOM" id="CLU_912953_0_0_1"/>
<feature type="compositionally biased region" description="Basic and acidic residues" evidence="1">
    <location>
        <begin position="279"/>
        <end position="290"/>
    </location>
</feature>
<evidence type="ECO:0000256" key="1">
    <source>
        <dbReference type="SAM" id="MobiDB-lite"/>
    </source>
</evidence>
<dbReference type="Proteomes" id="UP000000305">
    <property type="component" value="Unassembled WGS sequence"/>
</dbReference>
<feature type="region of interest" description="Disordered" evidence="1">
    <location>
        <begin position="277"/>
        <end position="305"/>
    </location>
</feature>
<gene>
    <name evidence="2" type="ORF">DAPPUDRAFT_111191</name>
</gene>
<reference evidence="2 3" key="1">
    <citation type="journal article" date="2011" name="Science">
        <title>The ecoresponsive genome of Daphnia pulex.</title>
        <authorList>
            <person name="Colbourne J.K."/>
            <person name="Pfrender M.E."/>
            <person name="Gilbert D."/>
            <person name="Thomas W.K."/>
            <person name="Tucker A."/>
            <person name="Oakley T.H."/>
            <person name="Tokishita S."/>
            <person name="Aerts A."/>
            <person name="Arnold G.J."/>
            <person name="Basu M.K."/>
            <person name="Bauer D.J."/>
            <person name="Caceres C.E."/>
            <person name="Carmel L."/>
            <person name="Casola C."/>
            <person name="Choi J.H."/>
            <person name="Detter J.C."/>
            <person name="Dong Q."/>
            <person name="Dusheyko S."/>
            <person name="Eads B.D."/>
            <person name="Frohlich T."/>
            <person name="Geiler-Samerotte K.A."/>
            <person name="Gerlach D."/>
            <person name="Hatcher P."/>
            <person name="Jogdeo S."/>
            <person name="Krijgsveld J."/>
            <person name="Kriventseva E.V."/>
            <person name="Kultz D."/>
            <person name="Laforsch C."/>
            <person name="Lindquist E."/>
            <person name="Lopez J."/>
            <person name="Manak J.R."/>
            <person name="Muller J."/>
            <person name="Pangilinan J."/>
            <person name="Patwardhan R.P."/>
            <person name="Pitluck S."/>
            <person name="Pritham E.J."/>
            <person name="Rechtsteiner A."/>
            <person name="Rho M."/>
            <person name="Rogozin I.B."/>
            <person name="Sakarya O."/>
            <person name="Salamov A."/>
            <person name="Schaack S."/>
            <person name="Shapiro H."/>
            <person name="Shiga Y."/>
            <person name="Skalitzky C."/>
            <person name="Smith Z."/>
            <person name="Souvorov A."/>
            <person name="Sung W."/>
            <person name="Tang Z."/>
            <person name="Tsuchiya D."/>
            <person name="Tu H."/>
            <person name="Vos H."/>
            <person name="Wang M."/>
            <person name="Wolf Y.I."/>
            <person name="Yamagata H."/>
            <person name="Yamada T."/>
            <person name="Ye Y."/>
            <person name="Shaw J.R."/>
            <person name="Andrews J."/>
            <person name="Crease T.J."/>
            <person name="Tang H."/>
            <person name="Lucas S.M."/>
            <person name="Robertson H.M."/>
            <person name="Bork P."/>
            <person name="Koonin E.V."/>
            <person name="Zdobnov E.M."/>
            <person name="Grigoriev I.V."/>
            <person name="Lynch M."/>
            <person name="Boore J.L."/>
        </authorList>
    </citation>
    <scope>NUCLEOTIDE SEQUENCE [LARGE SCALE GENOMIC DNA]</scope>
</reference>
<dbReference type="InParanoid" id="E9H8H0"/>
<name>E9H8H0_DAPPU</name>
<protein>
    <submittedName>
        <fullName evidence="2">Uncharacterized protein</fullName>
    </submittedName>
</protein>